<dbReference type="PROSITE" id="PS51186">
    <property type="entry name" value="GNAT"/>
    <property type="match status" value="1"/>
</dbReference>
<dbReference type="EMBL" id="LT629740">
    <property type="protein sequence ID" value="SDS54927.1"/>
    <property type="molecule type" value="Genomic_DNA"/>
</dbReference>
<dbReference type="Proteomes" id="UP000199679">
    <property type="component" value="Chromosome I"/>
</dbReference>
<gene>
    <name evidence="2" type="ORF">SAMN05216490_1359</name>
</gene>
<proteinExistence type="predicted"/>
<name>A0A1H1T3V8_MUCMA</name>
<dbReference type="Pfam" id="PF13673">
    <property type="entry name" value="Acetyltransf_10"/>
    <property type="match status" value="1"/>
</dbReference>
<dbReference type="RefSeq" id="WP_091370577.1">
    <property type="nucleotide sequence ID" value="NZ_LT629740.1"/>
</dbReference>
<evidence type="ECO:0000313" key="2">
    <source>
        <dbReference type="EMBL" id="SDS54927.1"/>
    </source>
</evidence>
<feature type="domain" description="N-acetyltransferase" evidence="1">
    <location>
        <begin position="8"/>
        <end position="148"/>
    </location>
</feature>
<evidence type="ECO:0000313" key="3">
    <source>
        <dbReference type="Proteomes" id="UP000199679"/>
    </source>
</evidence>
<accession>A0A1H1T3V8</accession>
<dbReference type="GO" id="GO:0016747">
    <property type="term" value="F:acyltransferase activity, transferring groups other than amino-acyl groups"/>
    <property type="evidence" value="ECO:0007669"/>
    <property type="project" value="InterPro"/>
</dbReference>
<dbReference type="SUPFAM" id="SSF55729">
    <property type="entry name" value="Acyl-CoA N-acyltransferases (Nat)"/>
    <property type="match status" value="1"/>
</dbReference>
<dbReference type="InterPro" id="IPR016181">
    <property type="entry name" value="Acyl_CoA_acyltransferase"/>
</dbReference>
<organism evidence="2 3">
    <name type="scientific">Mucilaginibacter mallensis</name>
    <dbReference type="NCBI Taxonomy" id="652787"/>
    <lineage>
        <taxon>Bacteria</taxon>
        <taxon>Pseudomonadati</taxon>
        <taxon>Bacteroidota</taxon>
        <taxon>Sphingobacteriia</taxon>
        <taxon>Sphingobacteriales</taxon>
        <taxon>Sphingobacteriaceae</taxon>
        <taxon>Mucilaginibacter</taxon>
    </lineage>
</organism>
<dbReference type="Gene3D" id="3.40.630.30">
    <property type="match status" value="1"/>
</dbReference>
<sequence>MHLITILKPFNQLSPDELYAIMRLRNEVFVVEQNCVYQDADLKDSKCHHLMIFGDDELLAYARLVPPGLSFTEMSIGRVVTSSKGRGSGNGRLLVALAIEKCREIFGPGPIKIGAQAYLRKFYGSFGFQETGEIYDEDGIPHIDMILN</sequence>
<reference evidence="2 3" key="1">
    <citation type="submission" date="2016-10" db="EMBL/GenBank/DDBJ databases">
        <authorList>
            <person name="de Groot N.N."/>
        </authorList>
    </citation>
    <scope>NUCLEOTIDE SEQUENCE [LARGE SCALE GENOMIC DNA]</scope>
    <source>
        <strain evidence="2 3">MP1X4</strain>
    </source>
</reference>
<evidence type="ECO:0000259" key="1">
    <source>
        <dbReference type="PROSITE" id="PS51186"/>
    </source>
</evidence>
<keyword evidence="3" id="KW-1185">Reference proteome</keyword>
<dbReference type="InterPro" id="IPR000182">
    <property type="entry name" value="GNAT_dom"/>
</dbReference>
<protein>
    <submittedName>
        <fullName evidence="2">ElaA protein</fullName>
    </submittedName>
</protein>
<dbReference type="OrthoDB" id="9796171at2"/>
<dbReference type="STRING" id="652787.SAMN05216490_1359"/>
<dbReference type="AlphaFoldDB" id="A0A1H1T3V8"/>